<accession>A0ACB9NX67</accession>
<keyword evidence="2" id="KW-1185">Reference proteome</keyword>
<dbReference type="EMBL" id="CM042886">
    <property type="protein sequence ID" value="KAI4338855.1"/>
    <property type="molecule type" value="Genomic_DNA"/>
</dbReference>
<evidence type="ECO:0000313" key="1">
    <source>
        <dbReference type="EMBL" id="KAI4338855.1"/>
    </source>
</evidence>
<reference evidence="2" key="1">
    <citation type="journal article" date="2023" name="Front. Plant Sci.">
        <title>Chromosomal-level genome assembly of Melastoma candidum provides insights into trichome evolution.</title>
        <authorList>
            <person name="Zhong Y."/>
            <person name="Wu W."/>
            <person name="Sun C."/>
            <person name="Zou P."/>
            <person name="Liu Y."/>
            <person name="Dai S."/>
            <person name="Zhou R."/>
        </authorList>
    </citation>
    <scope>NUCLEOTIDE SEQUENCE [LARGE SCALE GENOMIC DNA]</scope>
</reference>
<name>A0ACB9NX67_9MYRT</name>
<comment type="caution">
    <text evidence="1">The sequence shown here is derived from an EMBL/GenBank/DDBJ whole genome shotgun (WGS) entry which is preliminary data.</text>
</comment>
<evidence type="ECO:0000313" key="2">
    <source>
        <dbReference type="Proteomes" id="UP001057402"/>
    </source>
</evidence>
<organism evidence="1 2">
    <name type="scientific">Melastoma candidum</name>
    <dbReference type="NCBI Taxonomy" id="119954"/>
    <lineage>
        <taxon>Eukaryota</taxon>
        <taxon>Viridiplantae</taxon>
        <taxon>Streptophyta</taxon>
        <taxon>Embryophyta</taxon>
        <taxon>Tracheophyta</taxon>
        <taxon>Spermatophyta</taxon>
        <taxon>Magnoliopsida</taxon>
        <taxon>eudicotyledons</taxon>
        <taxon>Gunneridae</taxon>
        <taxon>Pentapetalae</taxon>
        <taxon>rosids</taxon>
        <taxon>malvids</taxon>
        <taxon>Myrtales</taxon>
        <taxon>Melastomataceae</taxon>
        <taxon>Melastomatoideae</taxon>
        <taxon>Melastomateae</taxon>
        <taxon>Melastoma</taxon>
    </lineage>
</organism>
<sequence length="337" mass="38058">MAMAEIFTGVRLFFPLSSCGKDCKVMEMKDSDEGRGFNCEDEILRLEFMGLRLLSELEKGFLEDDEMRCRESGISHLEIKKKRSMLGDLECGRASGGVGGAQFPENEDASEGTLLHSDEVKKVWREVCVPDCRNEGSDLRKSLTIEVIDDTAVIEQVPIREFCGMAKKEIGIPTRPKNQKEVMDGEKAAERKKVRGAWGKAKSLHRSEKMMHGKQENINSHSQKSEDGRRLTYSIKDMEALRFVNVIEQRRFWRRVYDGLGPVAKEYVRLLSSGNNSYQHAQHGSNFDCMQPPLRREQAPGILGGMAGHGRGTSHLNIFVPPYTMKTLYAANWSYAS</sequence>
<proteinExistence type="predicted"/>
<gene>
    <name evidence="1" type="ORF">MLD38_023864</name>
</gene>
<dbReference type="Proteomes" id="UP001057402">
    <property type="component" value="Chromosome 7"/>
</dbReference>
<protein>
    <submittedName>
        <fullName evidence="1">Uncharacterized protein</fullName>
    </submittedName>
</protein>